<accession>A0A7T0BW15</accession>
<sequence>MFASTQNTPRKATGFVRDKVFSAKGSGFLPQIPTAFSQMTARSLSGDEIQIGPKMAELSRSEKLPVDLKIPVAAPQGRRALHKCFLDGNNKEVALPFDSLRLRSG</sequence>
<dbReference type="EMBL" id="CP048685">
    <property type="protein sequence ID" value="QPJ61881.1"/>
    <property type="molecule type" value="Genomic_DNA"/>
</dbReference>
<dbReference type="AlphaFoldDB" id="A0A7T0BW15"/>
<evidence type="ECO:0000313" key="2">
    <source>
        <dbReference type="Proteomes" id="UP000594688"/>
    </source>
</evidence>
<protein>
    <submittedName>
        <fullName evidence="1">Uncharacterized protein</fullName>
    </submittedName>
</protein>
<proteinExistence type="predicted"/>
<dbReference type="Proteomes" id="UP000594688">
    <property type="component" value="Chromosome"/>
</dbReference>
<gene>
    <name evidence="1" type="ORF">G3M70_08345</name>
</gene>
<evidence type="ECO:0000313" key="1">
    <source>
        <dbReference type="EMBL" id="QPJ61881.1"/>
    </source>
</evidence>
<reference evidence="1 2" key="1">
    <citation type="submission" date="2020-02" db="EMBL/GenBank/DDBJ databases">
        <title>Genomic and physiological characterization of two novel Nitrospinaceae genera.</title>
        <authorList>
            <person name="Mueller A.J."/>
            <person name="Jung M.-Y."/>
            <person name="Strachan C.R."/>
            <person name="Herbold C.W."/>
            <person name="Kirkegaard R.H."/>
            <person name="Daims H."/>
        </authorList>
    </citation>
    <scope>NUCLEOTIDE SEQUENCE [LARGE SCALE GENOMIC DNA]</scope>
    <source>
        <strain evidence="1">EB</strain>
    </source>
</reference>
<dbReference type="KEGG" id="nli:G3M70_08345"/>
<organism evidence="1 2">
    <name type="scientific">Candidatus Nitronauta litoralis</name>
    <dbReference type="NCBI Taxonomy" id="2705533"/>
    <lineage>
        <taxon>Bacteria</taxon>
        <taxon>Pseudomonadati</taxon>
        <taxon>Nitrospinota/Tectimicrobiota group</taxon>
        <taxon>Nitrospinota</taxon>
        <taxon>Nitrospinia</taxon>
        <taxon>Nitrospinales</taxon>
        <taxon>Nitrospinaceae</taxon>
        <taxon>Candidatus Nitronauta</taxon>
    </lineage>
</organism>
<name>A0A7T0BW15_9BACT</name>